<organism evidence="1 2">
    <name type="scientific">Fusobacterium ulcerans</name>
    <dbReference type="NCBI Taxonomy" id="861"/>
    <lineage>
        <taxon>Bacteria</taxon>
        <taxon>Fusobacteriati</taxon>
        <taxon>Fusobacteriota</taxon>
        <taxon>Fusobacteriia</taxon>
        <taxon>Fusobacteriales</taxon>
        <taxon>Fusobacteriaceae</taxon>
        <taxon>Fusobacterium</taxon>
    </lineage>
</organism>
<dbReference type="RefSeq" id="WP_005980214.1">
    <property type="nucleotide sequence ID" value="NZ_CABKNW010000004.1"/>
</dbReference>
<sequence length="244" mass="26927">MDRNKFDAVLEKVMKIRGVKINREGFLKKELSKYFSEDIVKKAVQDNPAIAGIEVSEINKIADKVIAYELRQATLISTIIGVPGGIVIVGTIAIDITQYFGHIIRITQKLAYLYGWKDMFEKNEELSKDTIDRMTLLMGVMFGVDLADNAVVKLAQSAALNIEKKILQKALTRSAVYPIIKKAASILGVKVSQQSFSVGVSRAIPYIGGVISGVVTYITMKPLALNLQEALSELPLADISFYKK</sequence>
<accession>A0AAX2JD41</accession>
<gene>
    <name evidence="1" type="ORF">NCTC12112_01816</name>
</gene>
<evidence type="ECO:0000313" key="2">
    <source>
        <dbReference type="Proteomes" id="UP000249008"/>
    </source>
</evidence>
<evidence type="ECO:0008006" key="3">
    <source>
        <dbReference type="Google" id="ProtNLM"/>
    </source>
</evidence>
<proteinExistence type="predicted"/>
<dbReference type="GeneID" id="78456354"/>
<dbReference type="EMBL" id="LS483487">
    <property type="protein sequence ID" value="SQJ04046.1"/>
    <property type="molecule type" value="Genomic_DNA"/>
</dbReference>
<reference evidence="1 2" key="1">
    <citation type="submission" date="2018-06" db="EMBL/GenBank/DDBJ databases">
        <authorList>
            <consortium name="Pathogen Informatics"/>
            <person name="Doyle S."/>
        </authorList>
    </citation>
    <scope>NUCLEOTIDE SEQUENCE [LARGE SCALE GENOMIC DNA]</scope>
    <source>
        <strain evidence="1 2">NCTC12112</strain>
    </source>
</reference>
<protein>
    <recommendedName>
        <fullName evidence="3">EcsC family protein</fullName>
    </recommendedName>
</protein>
<name>A0AAX2JD41_9FUSO</name>
<evidence type="ECO:0000313" key="1">
    <source>
        <dbReference type="EMBL" id="SQJ04046.1"/>
    </source>
</evidence>
<dbReference type="Proteomes" id="UP000249008">
    <property type="component" value="Chromosome 1"/>
</dbReference>
<dbReference type="AlphaFoldDB" id="A0AAX2JD41"/>
<dbReference type="KEGG" id="ful:C4N20_16115"/>